<evidence type="ECO:0000256" key="4">
    <source>
        <dbReference type="ARBA" id="ARBA00022519"/>
    </source>
</evidence>
<dbReference type="eggNOG" id="ENOG502S27S">
    <property type="taxonomic scope" value="Eukaryota"/>
</dbReference>
<dbReference type="Proteomes" id="UP000001072">
    <property type="component" value="Unassembled WGS sequence"/>
</dbReference>
<reference evidence="10" key="1">
    <citation type="journal article" date="2011" name="Proc. Natl. Acad. Sci. U.S.A.">
        <title>Obligate biotrophy features unraveled by the genomic analysis of rust fungi.</title>
        <authorList>
            <person name="Duplessis S."/>
            <person name="Cuomo C.A."/>
            <person name="Lin Y.-C."/>
            <person name="Aerts A."/>
            <person name="Tisserant E."/>
            <person name="Veneault-Fourrey C."/>
            <person name="Joly D.L."/>
            <person name="Hacquard S."/>
            <person name="Amselem J."/>
            <person name="Cantarel B.L."/>
            <person name="Chiu R."/>
            <person name="Coutinho P.M."/>
            <person name="Feau N."/>
            <person name="Field M."/>
            <person name="Frey P."/>
            <person name="Gelhaye E."/>
            <person name="Goldberg J."/>
            <person name="Grabherr M.G."/>
            <person name="Kodira C.D."/>
            <person name="Kohler A."/>
            <person name="Kuees U."/>
            <person name="Lindquist E.A."/>
            <person name="Lucas S.M."/>
            <person name="Mago R."/>
            <person name="Mauceli E."/>
            <person name="Morin E."/>
            <person name="Murat C."/>
            <person name="Pangilinan J.L."/>
            <person name="Park R."/>
            <person name="Pearson M."/>
            <person name="Quesneville H."/>
            <person name="Rouhier N."/>
            <person name="Sakthikumar S."/>
            <person name="Salamov A.A."/>
            <person name="Schmutz J."/>
            <person name="Selles B."/>
            <person name="Shapiro H."/>
            <person name="Tanguay P."/>
            <person name="Tuskan G.A."/>
            <person name="Henrissat B."/>
            <person name="Van de Peer Y."/>
            <person name="Rouze P."/>
            <person name="Ellis J.G."/>
            <person name="Dodds P.N."/>
            <person name="Schein J.E."/>
            <person name="Zhong S."/>
            <person name="Hamelin R.C."/>
            <person name="Grigoriev I.V."/>
            <person name="Szabo L.J."/>
            <person name="Martin F."/>
        </authorList>
    </citation>
    <scope>NUCLEOTIDE SEQUENCE [LARGE SCALE GENOMIC DNA]</scope>
    <source>
        <strain evidence="10">98AG31 / pathotype 3-4-7</strain>
    </source>
</reference>
<feature type="transmembrane region" description="Helical" evidence="8">
    <location>
        <begin position="91"/>
        <end position="110"/>
    </location>
</feature>
<dbReference type="GO" id="GO:0005886">
    <property type="term" value="C:plasma membrane"/>
    <property type="evidence" value="ECO:0007669"/>
    <property type="project" value="UniProtKB-SubCell"/>
</dbReference>
<keyword evidence="6 8" id="KW-1133">Transmembrane helix</keyword>
<dbReference type="PANTHER" id="PTHR30574:SF1">
    <property type="entry name" value="SULPHUR TRANSPORT DOMAIN-CONTAINING PROTEIN"/>
    <property type="match status" value="1"/>
</dbReference>
<gene>
    <name evidence="9" type="ORF">MELLADRAFT_76394</name>
</gene>
<accession>F4R4T4</accession>
<sequence length="371" mass="39794">MEILQKLELPLIGGAFLAAASSSLLYDYGRVLGCSGAIHSLLSGTYQSNKLALVLGLTFGGSGIRIGLPFLEKSLSRSFFDTSVLLHANHWQVLSILGLSGLLVGAGSKIGSGCTSGHMLCGMARGSKRSWAATMVFFPVAILTHRIIKPFLYALLPQSHSINHVAFESKLAPLAIFLLGSPYLLYHLLKLTASSKRFEFLRTALLGATFASGLALSGMTRPSVVLGFFDFFLPFWDPSLLGVALAGLGTNILVYLAVVKPKVIKWNRLKEEISKADDLTIEGLRQSFLVHAPNSCVQSEWQLPELSNTTIDRKLILGSALFGMGWGLAGICPGPGLVSLGAYPLSLGIWSWIAGFLVAGKLASVESRLRM</sequence>
<dbReference type="InParanoid" id="F4R4T4"/>
<evidence type="ECO:0000256" key="1">
    <source>
        <dbReference type="ARBA" id="ARBA00004429"/>
    </source>
</evidence>
<evidence type="ECO:0000313" key="9">
    <source>
        <dbReference type="EMBL" id="EGG12865.1"/>
    </source>
</evidence>
<dbReference type="InterPro" id="IPR007272">
    <property type="entry name" value="Sulf_transp_TsuA/YedE"/>
</dbReference>
<evidence type="ECO:0000256" key="8">
    <source>
        <dbReference type="SAM" id="Phobius"/>
    </source>
</evidence>
<evidence type="ECO:0000313" key="10">
    <source>
        <dbReference type="Proteomes" id="UP000001072"/>
    </source>
</evidence>
<feature type="transmembrane region" description="Helical" evidence="8">
    <location>
        <begin position="201"/>
        <end position="219"/>
    </location>
</feature>
<proteinExistence type="predicted"/>
<evidence type="ECO:0000256" key="3">
    <source>
        <dbReference type="ARBA" id="ARBA00022475"/>
    </source>
</evidence>
<dbReference type="PANTHER" id="PTHR30574">
    <property type="entry name" value="INNER MEMBRANE PROTEIN YEDE"/>
    <property type="match status" value="1"/>
</dbReference>
<organism evidence="10">
    <name type="scientific">Melampsora larici-populina (strain 98AG31 / pathotype 3-4-7)</name>
    <name type="common">Poplar leaf rust fungus</name>
    <dbReference type="NCBI Taxonomy" id="747676"/>
    <lineage>
        <taxon>Eukaryota</taxon>
        <taxon>Fungi</taxon>
        <taxon>Dikarya</taxon>
        <taxon>Basidiomycota</taxon>
        <taxon>Pucciniomycotina</taxon>
        <taxon>Pucciniomycetes</taxon>
        <taxon>Pucciniales</taxon>
        <taxon>Melampsoraceae</taxon>
        <taxon>Melampsora</taxon>
    </lineage>
</organism>
<protein>
    <recommendedName>
        <fullName evidence="11">Sulphur transport domain-containing protein</fullName>
    </recommendedName>
</protein>
<evidence type="ECO:0000256" key="7">
    <source>
        <dbReference type="ARBA" id="ARBA00023136"/>
    </source>
</evidence>
<comment type="subcellular location">
    <subcellularLocation>
        <location evidence="1">Cell inner membrane</location>
        <topology evidence="1">Multi-pass membrane protein</topology>
    </subcellularLocation>
</comment>
<evidence type="ECO:0000256" key="2">
    <source>
        <dbReference type="ARBA" id="ARBA00022448"/>
    </source>
</evidence>
<feature type="transmembrane region" description="Helical" evidence="8">
    <location>
        <begin position="315"/>
        <end position="336"/>
    </location>
</feature>
<dbReference type="HOGENOM" id="CLU_037802_1_1_1"/>
<evidence type="ECO:0000256" key="5">
    <source>
        <dbReference type="ARBA" id="ARBA00022692"/>
    </source>
</evidence>
<keyword evidence="4" id="KW-0997">Cell inner membrane</keyword>
<dbReference type="Pfam" id="PF20398">
    <property type="entry name" value="DUF6691"/>
    <property type="match status" value="1"/>
</dbReference>
<keyword evidence="3" id="KW-1003">Cell membrane</keyword>
<dbReference type="InterPro" id="IPR046513">
    <property type="entry name" value="DUF6691"/>
</dbReference>
<feature type="transmembrane region" description="Helical" evidence="8">
    <location>
        <begin position="131"/>
        <end position="148"/>
    </location>
</feature>
<evidence type="ECO:0000256" key="6">
    <source>
        <dbReference type="ARBA" id="ARBA00022989"/>
    </source>
</evidence>
<dbReference type="KEGG" id="mlr:MELLADRAFT_76394"/>
<dbReference type="GeneID" id="18932781"/>
<feature type="transmembrane region" description="Helical" evidence="8">
    <location>
        <begin position="51"/>
        <end position="71"/>
    </location>
</feature>
<dbReference type="AlphaFoldDB" id="F4R4T4"/>
<keyword evidence="5 8" id="KW-0812">Transmembrane</keyword>
<name>F4R4T4_MELLP</name>
<feature type="transmembrane region" description="Helical" evidence="8">
    <location>
        <begin position="171"/>
        <end position="189"/>
    </location>
</feature>
<keyword evidence="10" id="KW-1185">Reference proteome</keyword>
<keyword evidence="7 8" id="KW-0472">Membrane</keyword>
<evidence type="ECO:0008006" key="11">
    <source>
        <dbReference type="Google" id="ProtNLM"/>
    </source>
</evidence>
<dbReference type="OrthoDB" id="10254418at2759"/>
<dbReference type="RefSeq" id="XP_007403803.1">
    <property type="nucleotide sequence ID" value="XM_007403741.1"/>
</dbReference>
<feature type="transmembrane region" description="Helical" evidence="8">
    <location>
        <begin position="239"/>
        <end position="258"/>
    </location>
</feature>
<dbReference type="VEuPathDB" id="FungiDB:MELLADRAFT_76394"/>
<dbReference type="EMBL" id="GL883090">
    <property type="protein sequence ID" value="EGG12865.1"/>
    <property type="molecule type" value="Genomic_DNA"/>
</dbReference>
<keyword evidence="2" id="KW-0813">Transport</keyword>
<feature type="transmembrane region" description="Helical" evidence="8">
    <location>
        <begin position="342"/>
        <end position="363"/>
    </location>
</feature>